<gene>
    <name evidence="1" type="ORF">NCTC10913_04567</name>
</gene>
<evidence type="ECO:0000313" key="2">
    <source>
        <dbReference type="Proteomes" id="UP000277570"/>
    </source>
</evidence>
<organism evidence="1 2">
    <name type="scientific">Clostridium carnis</name>
    <dbReference type="NCBI Taxonomy" id="1530"/>
    <lineage>
        <taxon>Bacteria</taxon>
        <taxon>Bacillati</taxon>
        <taxon>Bacillota</taxon>
        <taxon>Clostridia</taxon>
        <taxon>Eubacteriales</taxon>
        <taxon>Clostridiaceae</taxon>
        <taxon>Clostridium</taxon>
    </lineage>
</organism>
<comment type="caution">
    <text evidence="1">The sequence shown here is derived from an EMBL/GenBank/DDBJ whole genome shotgun (WGS) entry which is preliminary data.</text>
</comment>
<dbReference type="RefSeq" id="WP_125149992.1">
    <property type="nucleotide sequence ID" value="NZ_UYIN01000022.1"/>
</dbReference>
<dbReference type="Proteomes" id="UP000277570">
    <property type="component" value="Unassembled WGS sequence"/>
</dbReference>
<sequence length="167" mass="18835">MAFATPYYDPKFKNLAKSYPNPAIVQKSVKKNVKETIKRIGALGNIIFETSDKKILTFDGFTQKVSGRWATHERIGLKSKQEFTGPALRTISFNITLNAVHGIKPREMLESLEKIVESGTANTLVIGTRAIGENKWILKEISETWDVIFNKGELFKATLSLLLEEYL</sequence>
<dbReference type="InterPro" id="IPR009734">
    <property type="entry name" value="Myoviridae_GpU"/>
</dbReference>
<protein>
    <submittedName>
        <fullName evidence="1">Phage protein U</fullName>
    </submittedName>
</protein>
<dbReference type="EMBL" id="UYIN01000022">
    <property type="protein sequence ID" value="VDG74187.1"/>
    <property type="molecule type" value="Genomic_DNA"/>
</dbReference>
<reference evidence="1 2" key="1">
    <citation type="submission" date="2018-11" db="EMBL/GenBank/DDBJ databases">
        <authorList>
            <consortium name="Pathogen Informatics"/>
        </authorList>
    </citation>
    <scope>NUCLEOTIDE SEQUENCE [LARGE SCALE GENOMIC DNA]</scope>
    <source>
        <strain evidence="1 2">NCTC10913</strain>
    </source>
</reference>
<keyword evidence="2" id="KW-1185">Reference proteome</keyword>
<dbReference type="Pfam" id="PF06995">
    <property type="entry name" value="Phage_P2_GpU"/>
    <property type="match status" value="1"/>
</dbReference>
<proteinExistence type="predicted"/>
<accession>A0ABY6SZU3</accession>
<evidence type="ECO:0000313" key="1">
    <source>
        <dbReference type="EMBL" id="VDG74187.1"/>
    </source>
</evidence>
<name>A0ABY6SZU3_9CLOT</name>